<accession>A0A9J6E9G1</accession>
<evidence type="ECO:0008006" key="3">
    <source>
        <dbReference type="Google" id="ProtNLM"/>
    </source>
</evidence>
<keyword evidence="2" id="KW-1185">Reference proteome</keyword>
<reference evidence="1" key="2">
    <citation type="submission" date="2021-09" db="EMBL/GenBank/DDBJ databases">
        <authorList>
            <person name="Jia N."/>
            <person name="Wang J."/>
            <person name="Shi W."/>
            <person name="Du L."/>
            <person name="Sun Y."/>
            <person name="Zhan W."/>
            <person name="Jiang J."/>
            <person name="Wang Q."/>
            <person name="Zhang B."/>
            <person name="Ji P."/>
            <person name="Sakyi L.B."/>
            <person name="Cui X."/>
            <person name="Yuan T."/>
            <person name="Jiang B."/>
            <person name="Yang W."/>
            <person name="Lam T.T.-Y."/>
            <person name="Chang Q."/>
            <person name="Ding S."/>
            <person name="Wang X."/>
            <person name="Zhu J."/>
            <person name="Ruan X."/>
            <person name="Zhao L."/>
            <person name="Wei J."/>
            <person name="Que T."/>
            <person name="Du C."/>
            <person name="Cheng J."/>
            <person name="Dai P."/>
            <person name="Han X."/>
            <person name="Huang E."/>
            <person name="Gao Y."/>
            <person name="Liu J."/>
            <person name="Shao H."/>
            <person name="Ye R."/>
            <person name="Li L."/>
            <person name="Wei W."/>
            <person name="Wang X."/>
            <person name="Wang C."/>
            <person name="Huo Q."/>
            <person name="Li W."/>
            <person name="Guo W."/>
            <person name="Chen H."/>
            <person name="Chen S."/>
            <person name="Zhou L."/>
            <person name="Zhou L."/>
            <person name="Ni X."/>
            <person name="Tian J."/>
            <person name="Zhou Y."/>
            <person name="Sheng Y."/>
            <person name="Liu T."/>
            <person name="Pan Y."/>
            <person name="Xia L."/>
            <person name="Li J."/>
            <person name="Zhao F."/>
            <person name="Cao W."/>
        </authorList>
    </citation>
    <scope>NUCLEOTIDE SEQUENCE</scope>
    <source>
        <strain evidence="1">Rmic-2018</strain>
        <tissue evidence="1">Larvae</tissue>
    </source>
</reference>
<protein>
    <recommendedName>
        <fullName evidence="3">Tick transposon</fullName>
    </recommendedName>
</protein>
<proteinExistence type="predicted"/>
<organism evidence="1 2">
    <name type="scientific">Rhipicephalus microplus</name>
    <name type="common">Cattle tick</name>
    <name type="synonym">Boophilus microplus</name>
    <dbReference type="NCBI Taxonomy" id="6941"/>
    <lineage>
        <taxon>Eukaryota</taxon>
        <taxon>Metazoa</taxon>
        <taxon>Ecdysozoa</taxon>
        <taxon>Arthropoda</taxon>
        <taxon>Chelicerata</taxon>
        <taxon>Arachnida</taxon>
        <taxon>Acari</taxon>
        <taxon>Parasitiformes</taxon>
        <taxon>Ixodida</taxon>
        <taxon>Ixodoidea</taxon>
        <taxon>Ixodidae</taxon>
        <taxon>Rhipicephalinae</taxon>
        <taxon>Rhipicephalus</taxon>
        <taxon>Boophilus</taxon>
    </lineage>
</organism>
<sequence length="144" mass="15928">MHPEFSQGRRESRARTLLKAYGRDKEALFVDAVEYSSHKSYVVAVIKTDRKCVIACSIRSDNSEIAGDVAVAQAIISPKCRYVISDSQSAIRNYARGRISPEATNLLLRKANLISSEEFAAEFLAHTPCASLIPNLNEEAHCVE</sequence>
<dbReference type="EMBL" id="JABSTU010000005">
    <property type="protein sequence ID" value="KAH8030725.1"/>
    <property type="molecule type" value="Genomic_DNA"/>
</dbReference>
<evidence type="ECO:0000313" key="2">
    <source>
        <dbReference type="Proteomes" id="UP000821866"/>
    </source>
</evidence>
<name>A0A9J6E9G1_RHIMP</name>
<dbReference type="AlphaFoldDB" id="A0A9J6E9G1"/>
<evidence type="ECO:0000313" key="1">
    <source>
        <dbReference type="EMBL" id="KAH8030725.1"/>
    </source>
</evidence>
<comment type="caution">
    <text evidence="1">The sequence shown here is derived from an EMBL/GenBank/DDBJ whole genome shotgun (WGS) entry which is preliminary data.</text>
</comment>
<reference evidence="1" key="1">
    <citation type="journal article" date="2020" name="Cell">
        <title>Large-Scale Comparative Analyses of Tick Genomes Elucidate Their Genetic Diversity and Vector Capacities.</title>
        <authorList>
            <consortium name="Tick Genome and Microbiome Consortium (TIGMIC)"/>
            <person name="Jia N."/>
            <person name="Wang J."/>
            <person name="Shi W."/>
            <person name="Du L."/>
            <person name="Sun Y."/>
            <person name="Zhan W."/>
            <person name="Jiang J.F."/>
            <person name="Wang Q."/>
            <person name="Zhang B."/>
            <person name="Ji P."/>
            <person name="Bell-Sakyi L."/>
            <person name="Cui X.M."/>
            <person name="Yuan T.T."/>
            <person name="Jiang B.G."/>
            <person name="Yang W.F."/>
            <person name="Lam T.T."/>
            <person name="Chang Q.C."/>
            <person name="Ding S.J."/>
            <person name="Wang X.J."/>
            <person name="Zhu J.G."/>
            <person name="Ruan X.D."/>
            <person name="Zhao L."/>
            <person name="Wei J.T."/>
            <person name="Ye R.Z."/>
            <person name="Que T.C."/>
            <person name="Du C.H."/>
            <person name="Zhou Y.H."/>
            <person name="Cheng J.X."/>
            <person name="Dai P.F."/>
            <person name="Guo W.B."/>
            <person name="Han X.H."/>
            <person name="Huang E.J."/>
            <person name="Li L.F."/>
            <person name="Wei W."/>
            <person name="Gao Y.C."/>
            <person name="Liu J.Z."/>
            <person name="Shao H.Z."/>
            <person name="Wang X."/>
            <person name="Wang C.C."/>
            <person name="Yang T.C."/>
            <person name="Huo Q.B."/>
            <person name="Li W."/>
            <person name="Chen H.Y."/>
            <person name="Chen S.E."/>
            <person name="Zhou L.G."/>
            <person name="Ni X.B."/>
            <person name="Tian J.H."/>
            <person name="Sheng Y."/>
            <person name="Liu T."/>
            <person name="Pan Y.S."/>
            <person name="Xia L.Y."/>
            <person name="Li J."/>
            <person name="Zhao F."/>
            <person name="Cao W.C."/>
        </authorList>
    </citation>
    <scope>NUCLEOTIDE SEQUENCE</scope>
    <source>
        <strain evidence="1">Rmic-2018</strain>
    </source>
</reference>
<dbReference type="Proteomes" id="UP000821866">
    <property type="component" value="Chromosome 3"/>
</dbReference>
<gene>
    <name evidence="1" type="ORF">HPB51_011525</name>
</gene>